<evidence type="ECO:0000313" key="2">
    <source>
        <dbReference type="Proteomes" id="UP000187429"/>
    </source>
</evidence>
<gene>
    <name evidence="1" type="ORF">AYI69_g10463</name>
</gene>
<dbReference type="Proteomes" id="UP000187429">
    <property type="component" value="Unassembled WGS sequence"/>
</dbReference>
<name>A0A1R1X5H3_9FUNG</name>
<organism evidence="1 2">
    <name type="scientific">Smittium culicis</name>
    <dbReference type="NCBI Taxonomy" id="133412"/>
    <lineage>
        <taxon>Eukaryota</taxon>
        <taxon>Fungi</taxon>
        <taxon>Fungi incertae sedis</taxon>
        <taxon>Zoopagomycota</taxon>
        <taxon>Kickxellomycotina</taxon>
        <taxon>Harpellomycetes</taxon>
        <taxon>Harpellales</taxon>
        <taxon>Legeriomycetaceae</taxon>
        <taxon>Smittium</taxon>
    </lineage>
</organism>
<protein>
    <submittedName>
        <fullName evidence="1">Uncharacterized protein</fullName>
    </submittedName>
</protein>
<keyword evidence="2" id="KW-1185">Reference proteome</keyword>
<dbReference type="EMBL" id="LSSM01006869">
    <property type="protein sequence ID" value="OMJ09898.1"/>
    <property type="molecule type" value="Genomic_DNA"/>
</dbReference>
<sequence length="116" mass="13445">MFVNAYSANSDVDYFPEDGKCAYGYSMHRIKYVFDYSKWELNKLIINAKEYNFEITPGNISSTTVEVLDECKHKIGPKGETAYVETFNTLKKCGFKGIAIRFYKDKKNSQRSLRII</sequence>
<evidence type="ECO:0000313" key="1">
    <source>
        <dbReference type="EMBL" id="OMJ09898.1"/>
    </source>
</evidence>
<dbReference type="AlphaFoldDB" id="A0A1R1X5H3"/>
<reference evidence="2" key="1">
    <citation type="submission" date="2017-01" db="EMBL/GenBank/DDBJ databases">
        <authorList>
            <person name="Wang Y."/>
            <person name="White M."/>
            <person name="Kvist S."/>
            <person name="Moncalvo J.-M."/>
        </authorList>
    </citation>
    <scope>NUCLEOTIDE SEQUENCE [LARGE SCALE GENOMIC DNA]</scope>
    <source>
        <strain evidence="2">ID-206-W2</strain>
    </source>
</reference>
<proteinExistence type="predicted"/>
<comment type="caution">
    <text evidence="1">The sequence shown here is derived from an EMBL/GenBank/DDBJ whole genome shotgun (WGS) entry which is preliminary data.</text>
</comment>
<accession>A0A1R1X5H3</accession>